<dbReference type="Gene3D" id="3.10.260.20">
    <property type="entry name" value="Ski"/>
    <property type="match status" value="1"/>
</dbReference>
<evidence type="ECO:0000256" key="2">
    <source>
        <dbReference type="ARBA" id="ARBA00023242"/>
    </source>
</evidence>
<dbReference type="SUPFAM" id="SSF46955">
    <property type="entry name" value="Putative DNA-binding domain"/>
    <property type="match status" value="1"/>
</dbReference>
<dbReference type="InterPro" id="IPR052417">
    <property type="entry name" value="Dachshund_domain"/>
</dbReference>
<dbReference type="InterPro" id="IPR003380">
    <property type="entry name" value="SKI/SNO/DAC"/>
</dbReference>
<name>A0A8W8LAV0_MAGGI</name>
<feature type="compositionally biased region" description="Basic and acidic residues" evidence="4">
    <location>
        <begin position="286"/>
        <end position="296"/>
    </location>
</feature>
<dbReference type="GO" id="GO:0000978">
    <property type="term" value="F:RNA polymerase II cis-regulatory region sequence-specific DNA binding"/>
    <property type="evidence" value="ECO:0007669"/>
    <property type="project" value="TreeGrafter"/>
</dbReference>
<evidence type="ECO:0000259" key="5">
    <source>
        <dbReference type="Pfam" id="PF02437"/>
    </source>
</evidence>
<dbReference type="EnsemblMetazoa" id="G27305.2">
    <property type="protein sequence ID" value="G27305.2:cds"/>
    <property type="gene ID" value="G27305"/>
</dbReference>
<evidence type="ECO:0000313" key="6">
    <source>
        <dbReference type="EnsemblMetazoa" id="G27305.2:cds"/>
    </source>
</evidence>
<evidence type="ECO:0000313" key="7">
    <source>
        <dbReference type="Proteomes" id="UP000005408"/>
    </source>
</evidence>
<reference evidence="6" key="1">
    <citation type="submission" date="2022-08" db="UniProtKB">
        <authorList>
            <consortium name="EnsemblMetazoa"/>
        </authorList>
    </citation>
    <scope>IDENTIFICATION</scope>
    <source>
        <strain evidence="6">05x7-T-G4-1.051#20</strain>
    </source>
</reference>
<sequence>MTLIRGGAYLKRSTLLVERDKDCTMMESPLSHKLSPPRAHTSPGPTPGTISLTHGMIATVNQHNSLLSKLHKPTTYSSPPPVACNPDNNVCKVITYRGEKVAAFTVNGIELICLPQAFELFLKHLVGGLHTVYTKLKRLDITPVVCNVEQVRILRGLGAIQPGVNRCKLISCKEFDVLYDDCTNSSARPGRPPKRSPSIHASPETLEKLKKCRVDGDYPFDPRLYDRKAFLNGFAHHPYMGPLAPFMPMNPVNIMTPPVSLAMATHLGLRHEGSIIKDRSDSDLISPRIRDERMDSSIKGSHMTSPHYDSDRLRSLDYDNNKPLNLQVNGHAKDLSTKYHGKSDDDEDDDRFSDDQQDDLEDSLAGSDSLNGSDLGDKVAPQVSSFQSQLQNGEIPNISSIETLLLNIQGLLKVAAENARHHERQLSIEKTELKMELLREKEMREGLEKQLSEEQKNKALLLRRIKKEKRARRRLQEQMGGTQIEESKNIINDAASVTSQESDKHTPDTPNEKETEKENNSESERRSSDVPQERPSHLFENFINHNNNNNTRFPYMTPLKGEVQ</sequence>
<keyword evidence="2" id="KW-0539">Nucleus</keyword>
<feature type="compositionally biased region" description="Basic and acidic residues" evidence="4">
    <location>
        <begin position="501"/>
        <end position="537"/>
    </location>
</feature>
<protein>
    <recommendedName>
        <fullName evidence="5">SKI/SNO/DAC domain-containing protein</fullName>
    </recommendedName>
</protein>
<dbReference type="CDD" id="cd21081">
    <property type="entry name" value="DHD_Dac"/>
    <property type="match status" value="1"/>
</dbReference>
<comment type="similarity">
    <text evidence="3">Belongs to the DACH/dachshund family.</text>
</comment>
<dbReference type="AlphaFoldDB" id="A0A8W8LAV0"/>
<proteinExistence type="inferred from homology"/>
<dbReference type="FunFam" id="3.10.260.20:FF:000001">
    <property type="entry name" value="Dachshund homolog 1"/>
    <property type="match status" value="1"/>
</dbReference>
<feature type="compositionally biased region" description="Basic and acidic residues" evidence="4">
    <location>
        <begin position="308"/>
        <end position="320"/>
    </location>
</feature>
<feature type="region of interest" description="Disordered" evidence="4">
    <location>
        <begin position="286"/>
        <end position="379"/>
    </location>
</feature>
<evidence type="ECO:0000256" key="3">
    <source>
        <dbReference type="ARBA" id="ARBA00038192"/>
    </source>
</evidence>
<feature type="compositionally biased region" description="Basic and acidic residues" evidence="4">
    <location>
        <begin position="331"/>
        <end position="343"/>
    </location>
</feature>
<evidence type="ECO:0000256" key="1">
    <source>
        <dbReference type="ARBA" id="ARBA00004123"/>
    </source>
</evidence>
<organism evidence="6 7">
    <name type="scientific">Magallana gigas</name>
    <name type="common">Pacific oyster</name>
    <name type="synonym">Crassostrea gigas</name>
    <dbReference type="NCBI Taxonomy" id="29159"/>
    <lineage>
        <taxon>Eukaryota</taxon>
        <taxon>Metazoa</taxon>
        <taxon>Spiralia</taxon>
        <taxon>Lophotrochozoa</taxon>
        <taxon>Mollusca</taxon>
        <taxon>Bivalvia</taxon>
        <taxon>Autobranchia</taxon>
        <taxon>Pteriomorphia</taxon>
        <taxon>Ostreida</taxon>
        <taxon>Ostreoidea</taxon>
        <taxon>Ostreidae</taxon>
        <taxon>Magallana</taxon>
    </lineage>
</organism>
<dbReference type="PANTHER" id="PTHR12577:SF6">
    <property type="entry name" value="DACHSHUND, ISOFORM B"/>
    <property type="match status" value="1"/>
</dbReference>
<feature type="region of interest" description="Disordered" evidence="4">
    <location>
        <begin position="27"/>
        <end position="46"/>
    </location>
</feature>
<dbReference type="InterPro" id="IPR037000">
    <property type="entry name" value="Ski_DNA-bd_sf"/>
</dbReference>
<accession>A0A8W8LAV0</accession>
<feature type="compositionally biased region" description="Acidic residues" evidence="4">
    <location>
        <begin position="344"/>
        <end position="362"/>
    </location>
</feature>
<dbReference type="PANTHER" id="PTHR12577">
    <property type="entry name" value="DACHSHUND"/>
    <property type="match status" value="1"/>
</dbReference>
<dbReference type="GO" id="GO:0005667">
    <property type="term" value="C:transcription regulator complex"/>
    <property type="evidence" value="ECO:0007669"/>
    <property type="project" value="TreeGrafter"/>
</dbReference>
<feature type="region of interest" description="Disordered" evidence="4">
    <location>
        <begin position="495"/>
        <end position="564"/>
    </location>
</feature>
<evidence type="ECO:0000256" key="4">
    <source>
        <dbReference type="SAM" id="MobiDB-lite"/>
    </source>
</evidence>
<feature type="compositionally biased region" description="Low complexity" evidence="4">
    <location>
        <begin position="541"/>
        <end position="550"/>
    </location>
</feature>
<dbReference type="InterPro" id="IPR009061">
    <property type="entry name" value="DNA-bd_dom_put_sf"/>
</dbReference>
<keyword evidence="7" id="KW-1185">Reference proteome</keyword>
<comment type="subcellular location">
    <subcellularLocation>
        <location evidence="1">Nucleus</location>
    </subcellularLocation>
</comment>
<feature type="domain" description="SKI/SNO/DAC" evidence="5">
    <location>
        <begin position="78"/>
        <end position="184"/>
    </location>
</feature>
<dbReference type="GO" id="GO:0005634">
    <property type="term" value="C:nucleus"/>
    <property type="evidence" value="ECO:0007669"/>
    <property type="project" value="UniProtKB-SubCell"/>
</dbReference>
<dbReference type="GO" id="GO:0000981">
    <property type="term" value="F:DNA-binding transcription factor activity, RNA polymerase II-specific"/>
    <property type="evidence" value="ECO:0007669"/>
    <property type="project" value="TreeGrafter"/>
</dbReference>
<dbReference type="Proteomes" id="UP000005408">
    <property type="component" value="Unassembled WGS sequence"/>
</dbReference>
<dbReference type="Pfam" id="PF02437">
    <property type="entry name" value="Ski_Sno_DHD"/>
    <property type="match status" value="1"/>
</dbReference>
<feature type="region of interest" description="Disordered" evidence="4">
    <location>
        <begin position="470"/>
        <end position="489"/>
    </location>
</feature>